<accession>A0A1B9GY30</accession>
<reference evidence="3" key="2">
    <citation type="submission" date="2013-12" db="EMBL/GenBank/DDBJ databases">
        <title>Evolution of pathogenesis and genome organization in the Tremellales.</title>
        <authorList>
            <person name="Cuomo C."/>
            <person name="Litvintseva A."/>
            <person name="Heitman J."/>
            <person name="Chen Y."/>
            <person name="Sun S."/>
            <person name="Springer D."/>
            <person name="Dromer F."/>
            <person name="Young S."/>
            <person name="Zeng Q."/>
            <person name="Chapman S."/>
            <person name="Gujja S."/>
            <person name="Saif S."/>
            <person name="Birren B."/>
        </authorList>
    </citation>
    <scope>NUCLEOTIDE SEQUENCE [LARGE SCALE GENOMIC DNA]</scope>
    <source>
        <strain evidence="3">BCC8398</strain>
    </source>
</reference>
<dbReference type="AlphaFoldDB" id="A0A1B9GY30"/>
<feature type="compositionally biased region" description="Polar residues" evidence="1">
    <location>
        <begin position="247"/>
        <end position="265"/>
    </location>
</feature>
<dbReference type="Proteomes" id="UP000092666">
    <property type="component" value="Unassembled WGS sequence"/>
</dbReference>
<proteinExistence type="predicted"/>
<reference evidence="2 3" key="1">
    <citation type="submission" date="2013-07" db="EMBL/GenBank/DDBJ databases">
        <title>The Genome Sequence of Cryptococcus heveanensis BCC8398.</title>
        <authorList>
            <consortium name="The Broad Institute Genome Sequencing Platform"/>
            <person name="Cuomo C."/>
            <person name="Litvintseva A."/>
            <person name="Chen Y."/>
            <person name="Heitman J."/>
            <person name="Sun S."/>
            <person name="Springer D."/>
            <person name="Dromer F."/>
            <person name="Young S.K."/>
            <person name="Zeng Q."/>
            <person name="Gargeya S."/>
            <person name="Fitzgerald M."/>
            <person name="Abouelleil A."/>
            <person name="Alvarado L."/>
            <person name="Berlin A.M."/>
            <person name="Chapman S.B."/>
            <person name="Dewar J."/>
            <person name="Goldberg J."/>
            <person name="Griggs A."/>
            <person name="Gujja S."/>
            <person name="Hansen M."/>
            <person name="Howarth C."/>
            <person name="Imamovic A."/>
            <person name="Larimer J."/>
            <person name="McCowan C."/>
            <person name="Murphy C."/>
            <person name="Pearson M."/>
            <person name="Priest M."/>
            <person name="Roberts A."/>
            <person name="Saif S."/>
            <person name="Shea T."/>
            <person name="Sykes S."/>
            <person name="Wortman J."/>
            <person name="Nusbaum C."/>
            <person name="Birren B."/>
        </authorList>
    </citation>
    <scope>NUCLEOTIDE SEQUENCE [LARGE SCALE GENOMIC DNA]</scope>
    <source>
        <strain evidence="2 3">BCC8398</strain>
    </source>
</reference>
<evidence type="ECO:0000256" key="1">
    <source>
        <dbReference type="SAM" id="MobiDB-lite"/>
    </source>
</evidence>
<evidence type="ECO:0000313" key="3">
    <source>
        <dbReference type="Proteomes" id="UP000092666"/>
    </source>
</evidence>
<gene>
    <name evidence="2" type="ORF">I316_02411</name>
</gene>
<dbReference type="EMBL" id="KI669497">
    <property type="protein sequence ID" value="OCF35916.1"/>
    <property type="molecule type" value="Genomic_DNA"/>
</dbReference>
<evidence type="ECO:0000313" key="2">
    <source>
        <dbReference type="EMBL" id="OCF35916.1"/>
    </source>
</evidence>
<sequence>METITEGHWSACTGQWQITGPEPEGSEETTMSCDLDVWVDDLDPSRLCAQHRQLSLPPSSLDKLSTPPSSTGVGGTVSGFQSRLKRCLGYDSVLDKETKQKTHRECKLDIMVDEHDPVNICSGHQENLSICKEYVETRTPSTSDWLTRGVAAFKTAQEDASRQRQDLAKMRRSDPSFVPTSSPASLVWRRFVQRIRPAAPRTRQARIGRDVPTNFRSSTRISDRRPKNVASTQESTLARSEEGMVEGSTSESHIQESETSAMVNSQPAAASCATVDEASSVPHYSEYSLGYDYVRGAEEYFDEEFETIQAARGE</sequence>
<feature type="region of interest" description="Disordered" evidence="1">
    <location>
        <begin position="214"/>
        <end position="265"/>
    </location>
</feature>
<name>A0A1B9GY30_9TREE</name>
<organism evidence="2 3">
    <name type="scientific">Kwoniella heveanensis BCC8398</name>
    <dbReference type="NCBI Taxonomy" id="1296120"/>
    <lineage>
        <taxon>Eukaryota</taxon>
        <taxon>Fungi</taxon>
        <taxon>Dikarya</taxon>
        <taxon>Basidiomycota</taxon>
        <taxon>Agaricomycotina</taxon>
        <taxon>Tremellomycetes</taxon>
        <taxon>Tremellales</taxon>
        <taxon>Cryptococcaceae</taxon>
        <taxon>Kwoniella</taxon>
    </lineage>
</organism>
<protein>
    <submittedName>
        <fullName evidence="2">Uncharacterized protein</fullName>
    </submittedName>
</protein>
<feature type="compositionally biased region" description="Polar residues" evidence="1">
    <location>
        <begin position="229"/>
        <end position="238"/>
    </location>
</feature>
<keyword evidence="3" id="KW-1185">Reference proteome</keyword>